<dbReference type="EMBL" id="OB660898">
    <property type="protein sequence ID" value="CAD7226697.1"/>
    <property type="molecule type" value="Genomic_DNA"/>
</dbReference>
<evidence type="ECO:0000256" key="6">
    <source>
        <dbReference type="SAM" id="Coils"/>
    </source>
</evidence>
<reference evidence="8" key="1">
    <citation type="submission" date="2020-11" db="EMBL/GenBank/DDBJ databases">
        <authorList>
            <person name="Tran Van P."/>
        </authorList>
    </citation>
    <scope>NUCLEOTIDE SEQUENCE</scope>
</reference>
<evidence type="ECO:0000256" key="5">
    <source>
        <dbReference type="ARBA" id="ARBA00023242"/>
    </source>
</evidence>
<dbReference type="InterPro" id="IPR005011">
    <property type="entry name" value="SNU66/SART1"/>
</dbReference>
<feature type="compositionally biased region" description="Basic residues" evidence="7">
    <location>
        <begin position="345"/>
        <end position="358"/>
    </location>
</feature>
<dbReference type="InterPro" id="IPR045347">
    <property type="entry name" value="HIND"/>
</dbReference>
<feature type="compositionally biased region" description="Acidic residues" evidence="7">
    <location>
        <begin position="490"/>
        <end position="504"/>
    </location>
</feature>
<evidence type="ECO:0000256" key="7">
    <source>
        <dbReference type="SAM" id="MobiDB-lite"/>
    </source>
</evidence>
<feature type="region of interest" description="Disordered" evidence="7">
    <location>
        <begin position="1"/>
        <end position="97"/>
    </location>
</feature>
<evidence type="ECO:0000256" key="1">
    <source>
        <dbReference type="ARBA" id="ARBA00004123"/>
    </source>
</evidence>
<protein>
    <submittedName>
        <fullName evidence="8">Uncharacterized protein</fullName>
    </submittedName>
</protein>
<feature type="region of interest" description="Disordered" evidence="7">
    <location>
        <begin position="345"/>
        <end position="371"/>
    </location>
</feature>
<dbReference type="GO" id="GO:0046540">
    <property type="term" value="C:U4/U6 x U5 tri-snRNP complex"/>
    <property type="evidence" value="ECO:0007669"/>
    <property type="project" value="InterPro"/>
</dbReference>
<dbReference type="OrthoDB" id="5583at2759"/>
<proteinExistence type="inferred from homology"/>
<evidence type="ECO:0000256" key="3">
    <source>
        <dbReference type="ARBA" id="ARBA00022664"/>
    </source>
</evidence>
<dbReference type="PANTHER" id="PTHR14152">
    <property type="entry name" value="SQUAMOUS CELL CARCINOMA ANTIGEN RECOGNISED BY CYTOTOXIC T LYMPHOCYTES"/>
    <property type="match status" value="1"/>
</dbReference>
<evidence type="ECO:0000313" key="8">
    <source>
        <dbReference type="EMBL" id="CAD7226697.1"/>
    </source>
</evidence>
<keyword evidence="5" id="KW-0539">Nucleus</keyword>
<feature type="region of interest" description="Disordered" evidence="7">
    <location>
        <begin position="460"/>
        <end position="565"/>
    </location>
</feature>
<name>A0A7R8ZJZ0_9CRUS</name>
<dbReference type="GO" id="GO:0045292">
    <property type="term" value="P:mRNA cis splicing, via spliceosome"/>
    <property type="evidence" value="ECO:0007669"/>
    <property type="project" value="TreeGrafter"/>
</dbReference>
<keyword evidence="3" id="KW-0507">mRNA processing</keyword>
<comment type="similarity">
    <text evidence="2">Belongs to the SNU66/SART1 family.</text>
</comment>
<evidence type="ECO:0000256" key="4">
    <source>
        <dbReference type="ARBA" id="ARBA00023187"/>
    </source>
</evidence>
<feature type="coiled-coil region" evidence="6">
    <location>
        <begin position="396"/>
        <end position="423"/>
    </location>
</feature>
<feature type="compositionally biased region" description="Basic and acidic residues" evidence="7">
    <location>
        <begin position="469"/>
        <end position="481"/>
    </location>
</feature>
<feature type="region of interest" description="Disordered" evidence="7">
    <location>
        <begin position="427"/>
        <end position="448"/>
    </location>
</feature>
<accession>A0A7R8ZJZ0</accession>
<gene>
    <name evidence="8" type="ORF">CTOB1V02_LOCUS4613</name>
</gene>
<feature type="compositionally biased region" description="Low complexity" evidence="7">
    <location>
        <begin position="292"/>
        <end position="304"/>
    </location>
</feature>
<feature type="compositionally biased region" description="Basic and acidic residues" evidence="7">
    <location>
        <begin position="359"/>
        <end position="371"/>
    </location>
</feature>
<feature type="region of interest" description="Disordered" evidence="7">
    <location>
        <begin position="285"/>
        <end position="305"/>
    </location>
</feature>
<comment type="subcellular location">
    <subcellularLocation>
        <location evidence="1">Nucleus</location>
    </subcellularLocation>
</comment>
<keyword evidence="4" id="KW-0508">mRNA splicing</keyword>
<dbReference type="AlphaFoldDB" id="A0A7R8ZJZ0"/>
<feature type="region of interest" description="Disordered" evidence="7">
    <location>
        <begin position="611"/>
        <end position="630"/>
    </location>
</feature>
<feature type="compositionally biased region" description="Polar residues" evidence="7">
    <location>
        <begin position="29"/>
        <end position="48"/>
    </location>
</feature>
<dbReference type="GO" id="GO:0000481">
    <property type="term" value="P:maturation of 5S rRNA"/>
    <property type="evidence" value="ECO:0007669"/>
    <property type="project" value="TreeGrafter"/>
</dbReference>
<dbReference type="PANTHER" id="PTHR14152:SF5">
    <property type="entry name" value="U4_U6.U5 TRI-SNRNP-ASSOCIATED PROTEIN 1"/>
    <property type="match status" value="1"/>
</dbReference>
<keyword evidence="6" id="KW-0175">Coiled coil</keyword>
<dbReference type="Pfam" id="PF03343">
    <property type="entry name" value="SART-1"/>
    <property type="match status" value="1"/>
</dbReference>
<dbReference type="Pfam" id="PF19252">
    <property type="entry name" value="HIND"/>
    <property type="match status" value="1"/>
</dbReference>
<organism evidence="8">
    <name type="scientific">Cyprideis torosa</name>
    <dbReference type="NCBI Taxonomy" id="163714"/>
    <lineage>
        <taxon>Eukaryota</taxon>
        <taxon>Metazoa</taxon>
        <taxon>Ecdysozoa</taxon>
        <taxon>Arthropoda</taxon>
        <taxon>Crustacea</taxon>
        <taxon>Oligostraca</taxon>
        <taxon>Ostracoda</taxon>
        <taxon>Podocopa</taxon>
        <taxon>Podocopida</taxon>
        <taxon>Cytherocopina</taxon>
        <taxon>Cytheroidea</taxon>
        <taxon>Cytherideidae</taxon>
        <taxon>Cyprideis</taxon>
    </lineage>
</organism>
<sequence length="732" mass="81167">MNELLRLEALARTADHPLQGRGREKYPQKGSSPAAQTEGGSAESLSIEETNKLRAKLGLKPLQVDSGPSTSSSGKSGGGETKKAEFVHAPASNLGHQREAATLREKLSLRKELRQQQSKLKKVKGLADSDSEDEDAMAWVKKSRSIEQQKQEAEKRAKALQEMDEEFGIGSIAEEVFETKPKYGSRDLRGVRVEHDVEDLTEGREVVMTLKDADVLDQEADDVLENVNLRESEKSQAYMAKKKMEEDIFDAPPSKGVLSKYDEEIEKANRGGRVGPKASFQIGEGGVVDLPSSESSRFGGSSSSAYARDKIKQRLQEVNKVGDTLSMPAPQLMSEYFTEAEMKAKFKKSKKKGGRKLRGRDLTADKDDSDKAQPVKVVIPAVEEPSYKDIEVDEDFQATLHKARKLKQRREAEEERLRQIAQDVIVKRDQEKPLPSVSDRFGEDDPRLGLVLNTTAEFARSLGGISSPEGHRRGGESKGGDLDSLPIVREEEDDMEIDNEDANSEEERSKDSSAPAKSKWSRIEGSAGESAVEKEGGKRSSGKGPSSWREKLKEPTSSGAAVVEEEPNMAIGIAGALKLAQVKGYLEQTEKTHQVRVGKLKAVNYTIDDKASMDDDSSRRGRHHMNGPLMDFKEKRDYKPSVDLEYIDDDGRKLNAKEAFRYLSHKFHGKGSGKMKTEKRMKKFEEQSETAMAAFHQQEKIDAMLDRQKEMSTPYLVLSGGGPSHIPGSLRK</sequence>
<feature type="compositionally biased region" description="Low complexity" evidence="7">
    <location>
        <begin position="1"/>
        <end position="12"/>
    </location>
</feature>
<evidence type="ECO:0000256" key="2">
    <source>
        <dbReference type="ARBA" id="ARBA00006076"/>
    </source>
</evidence>